<dbReference type="Proteomes" id="UP001597283">
    <property type="component" value="Unassembled WGS sequence"/>
</dbReference>
<evidence type="ECO:0000313" key="2">
    <source>
        <dbReference type="Proteomes" id="UP001597283"/>
    </source>
</evidence>
<gene>
    <name evidence="1" type="ORF">ACFSC3_06440</name>
</gene>
<dbReference type="Gene3D" id="1.20.120.20">
    <property type="entry name" value="Apolipoprotein"/>
    <property type="match status" value="1"/>
</dbReference>
<sequence length="165" mass="17197">MANDTGTPGNLDVEFTPEPALQQRFDDANAEQGTATTDKLRGATQLVKDEAGKLTGQAGDRLRAFADDGKSRATGALDELAKTIEDAAATIDDKVGPQFGGYARSASGAVVNFADTLRDKDIDDLLDDAREFVRKSPGVAIGAAAAVGFVLARLVQSGIDANREA</sequence>
<proteinExistence type="predicted"/>
<accession>A0ABW4NAQ5</accession>
<evidence type="ECO:0008006" key="3">
    <source>
        <dbReference type="Google" id="ProtNLM"/>
    </source>
</evidence>
<organism evidence="1 2">
    <name type="scientific">Sphingomonas floccifaciens</name>
    <dbReference type="NCBI Taxonomy" id="1844115"/>
    <lineage>
        <taxon>Bacteria</taxon>
        <taxon>Pseudomonadati</taxon>
        <taxon>Pseudomonadota</taxon>
        <taxon>Alphaproteobacteria</taxon>
        <taxon>Sphingomonadales</taxon>
        <taxon>Sphingomonadaceae</taxon>
        <taxon>Sphingomonas</taxon>
    </lineage>
</organism>
<comment type="caution">
    <text evidence="1">The sequence shown here is derived from an EMBL/GenBank/DDBJ whole genome shotgun (WGS) entry which is preliminary data.</text>
</comment>
<evidence type="ECO:0000313" key="1">
    <source>
        <dbReference type="EMBL" id="MFD1787203.1"/>
    </source>
</evidence>
<dbReference type="RefSeq" id="WP_380939564.1">
    <property type="nucleotide sequence ID" value="NZ_JBHUFC010000002.1"/>
</dbReference>
<keyword evidence="2" id="KW-1185">Reference proteome</keyword>
<dbReference type="EMBL" id="JBHUFC010000002">
    <property type="protein sequence ID" value="MFD1787203.1"/>
    <property type="molecule type" value="Genomic_DNA"/>
</dbReference>
<protein>
    <recommendedName>
        <fullName evidence="3">DUF883 family protein</fullName>
    </recommendedName>
</protein>
<name>A0ABW4NAQ5_9SPHN</name>
<reference evidence="2" key="1">
    <citation type="journal article" date="2019" name="Int. J. Syst. Evol. Microbiol.">
        <title>The Global Catalogue of Microorganisms (GCM) 10K type strain sequencing project: providing services to taxonomists for standard genome sequencing and annotation.</title>
        <authorList>
            <consortium name="The Broad Institute Genomics Platform"/>
            <consortium name="The Broad Institute Genome Sequencing Center for Infectious Disease"/>
            <person name="Wu L."/>
            <person name="Ma J."/>
        </authorList>
    </citation>
    <scope>NUCLEOTIDE SEQUENCE [LARGE SCALE GENOMIC DNA]</scope>
    <source>
        <strain evidence="2">Q85</strain>
    </source>
</reference>